<keyword evidence="2" id="KW-0687">Ribonucleoprotein</keyword>
<dbReference type="SUPFAM" id="SSF55729">
    <property type="entry name" value="Acyl-CoA N-acyltransferases (Nat)"/>
    <property type="match status" value="1"/>
</dbReference>
<proteinExistence type="predicted"/>
<dbReference type="InterPro" id="IPR000182">
    <property type="entry name" value="GNAT_dom"/>
</dbReference>
<dbReference type="RefSeq" id="WP_182549823.1">
    <property type="nucleotide sequence ID" value="NZ_JACGXN010000003.1"/>
</dbReference>
<dbReference type="GO" id="GO:0008999">
    <property type="term" value="F:protein-N-terminal-alanine acetyltransferase activity"/>
    <property type="evidence" value="ECO:0007669"/>
    <property type="project" value="TreeGrafter"/>
</dbReference>
<dbReference type="EMBL" id="JACGXN010000003">
    <property type="protein sequence ID" value="MBA8879176.1"/>
    <property type="molecule type" value="Genomic_DNA"/>
</dbReference>
<reference evidence="2 3" key="1">
    <citation type="submission" date="2020-07" db="EMBL/GenBank/DDBJ databases">
        <title>Genomic Encyclopedia of Type Strains, Phase IV (KMG-V): Genome sequencing to study the core and pangenomes of soil and plant-associated prokaryotes.</title>
        <authorList>
            <person name="Whitman W."/>
        </authorList>
    </citation>
    <scope>NUCLEOTIDE SEQUENCE [LARGE SCALE GENOMIC DNA]</scope>
    <source>
        <strain evidence="2 3">AN3</strain>
    </source>
</reference>
<comment type="caution">
    <text evidence="2">The sequence shown here is derived from an EMBL/GenBank/DDBJ whole genome shotgun (WGS) entry which is preliminary data.</text>
</comment>
<dbReference type="PANTHER" id="PTHR43617">
    <property type="entry name" value="L-AMINO ACID N-ACETYLTRANSFERASE"/>
    <property type="match status" value="1"/>
</dbReference>
<dbReference type="Gene3D" id="3.40.630.30">
    <property type="match status" value="1"/>
</dbReference>
<protein>
    <submittedName>
        <fullName evidence="2">Ribosomal protein S18 acetylase RimI-like enzyme</fullName>
    </submittedName>
</protein>
<dbReference type="AlphaFoldDB" id="A0A839EP36"/>
<evidence type="ECO:0000313" key="3">
    <source>
        <dbReference type="Proteomes" id="UP000549052"/>
    </source>
</evidence>
<sequence length="194" mass="21923">MDKDATAQLPDFPLRTGDVLLSSTAAALRPAKRSDLPFLCLLYRSFRLGELEQAPWSLQEKQAFLDQQFSLQHRYYTTVFSPADFLIIEKDGMRIGRLYIDLSAAKWLVIDIGLLPEWRGRGLGFAILRDIQDAMTATAGLGIALHVDNTNMRAQKLYQSLGFEVTEATETHTGMEWLPQKALRRMMDSTANIN</sequence>
<dbReference type="PROSITE" id="PS51186">
    <property type="entry name" value="GNAT"/>
    <property type="match status" value="1"/>
</dbReference>
<dbReference type="InterPro" id="IPR050276">
    <property type="entry name" value="MshD_Acetyltransferase"/>
</dbReference>
<dbReference type="Pfam" id="PF00583">
    <property type="entry name" value="Acetyltransf_1"/>
    <property type="match status" value="1"/>
</dbReference>
<dbReference type="CDD" id="cd04301">
    <property type="entry name" value="NAT_SF"/>
    <property type="match status" value="1"/>
</dbReference>
<keyword evidence="3" id="KW-1185">Reference proteome</keyword>
<dbReference type="GO" id="GO:0005840">
    <property type="term" value="C:ribosome"/>
    <property type="evidence" value="ECO:0007669"/>
    <property type="project" value="UniProtKB-KW"/>
</dbReference>
<evidence type="ECO:0000259" key="1">
    <source>
        <dbReference type="PROSITE" id="PS51186"/>
    </source>
</evidence>
<dbReference type="Proteomes" id="UP000549052">
    <property type="component" value="Unassembled WGS sequence"/>
</dbReference>
<feature type="domain" description="N-acetyltransferase" evidence="1">
    <location>
        <begin position="26"/>
        <end position="184"/>
    </location>
</feature>
<accession>A0A839EP36</accession>
<gene>
    <name evidence="2" type="ORF">FHW16_002894</name>
</gene>
<name>A0A839EP36_9HYPH</name>
<evidence type="ECO:0000313" key="2">
    <source>
        <dbReference type="EMBL" id="MBA8879176.1"/>
    </source>
</evidence>
<dbReference type="PANTHER" id="PTHR43617:SF35">
    <property type="entry name" value="[RIBOSOMAL PROTEIN BS18]-ALANINE N-ACETYLTRANSFERASE"/>
    <property type="match status" value="1"/>
</dbReference>
<organism evidence="2 3">
    <name type="scientific">Phyllobacterium myrsinacearum</name>
    <dbReference type="NCBI Taxonomy" id="28101"/>
    <lineage>
        <taxon>Bacteria</taxon>
        <taxon>Pseudomonadati</taxon>
        <taxon>Pseudomonadota</taxon>
        <taxon>Alphaproteobacteria</taxon>
        <taxon>Hyphomicrobiales</taxon>
        <taxon>Phyllobacteriaceae</taxon>
        <taxon>Phyllobacterium</taxon>
    </lineage>
</organism>
<dbReference type="InterPro" id="IPR016181">
    <property type="entry name" value="Acyl_CoA_acyltransferase"/>
</dbReference>
<keyword evidence="2" id="KW-0689">Ribosomal protein</keyword>